<dbReference type="Pfam" id="PF24864">
    <property type="entry name" value="DUF7730"/>
    <property type="match status" value="1"/>
</dbReference>
<proteinExistence type="predicted"/>
<dbReference type="PANTHER" id="PTHR42085">
    <property type="entry name" value="F-BOX DOMAIN-CONTAINING PROTEIN"/>
    <property type="match status" value="1"/>
</dbReference>
<keyword evidence="3" id="KW-1185">Reference proteome</keyword>
<dbReference type="EMBL" id="ML992674">
    <property type="protein sequence ID" value="KAF2211963.1"/>
    <property type="molecule type" value="Genomic_DNA"/>
</dbReference>
<feature type="domain" description="DUF7730" evidence="1">
    <location>
        <begin position="12"/>
        <end position="101"/>
    </location>
</feature>
<accession>A0A6A6FF08</accession>
<dbReference type="OrthoDB" id="3650371at2759"/>
<organism evidence="2 3">
    <name type="scientific">Cercospora zeae-maydis SCOH1-5</name>
    <dbReference type="NCBI Taxonomy" id="717836"/>
    <lineage>
        <taxon>Eukaryota</taxon>
        <taxon>Fungi</taxon>
        <taxon>Dikarya</taxon>
        <taxon>Ascomycota</taxon>
        <taxon>Pezizomycotina</taxon>
        <taxon>Dothideomycetes</taxon>
        <taxon>Dothideomycetidae</taxon>
        <taxon>Mycosphaerellales</taxon>
        <taxon>Mycosphaerellaceae</taxon>
        <taxon>Cercospora</taxon>
    </lineage>
</organism>
<reference evidence="2" key="1">
    <citation type="journal article" date="2020" name="Stud. Mycol.">
        <title>101 Dothideomycetes genomes: a test case for predicting lifestyles and emergence of pathogens.</title>
        <authorList>
            <person name="Haridas S."/>
            <person name="Albert R."/>
            <person name="Binder M."/>
            <person name="Bloem J."/>
            <person name="Labutti K."/>
            <person name="Salamov A."/>
            <person name="Andreopoulos B."/>
            <person name="Baker S."/>
            <person name="Barry K."/>
            <person name="Bills G."/>
            <person name="Bluhm B."/>
            <person name="Cannon C."/>
            <person name="Castanera R."/>
            <person name="Culley D."/>
            <person name="Daum C."/>
            <person name="Ezra D."/>
            <person name="Gonzalez J."/>
            <person name="Henrissat B."/>
            <person name="Kuo A."/>
            <person name="Liang C."/>
            <person name="Lipzen A."/>
            <person name="Lutzoni F."/>
            <person name="Magnuson J."/>
            <person name="Mondo S."/>
            <person name="Nolan M."/>
            <person name="Ohm R."/>
            <person name="Pangilinan J."/>
            <person name="Park H.-J."/>
            <person name="Ramirez L."/>
            <person name="Alfaro M."/>
            <person name="Sun H."/>
            <person name="Tritt A."/>
            <person name="Yoshinaga Y."/>
            <person name="Zwiers L.-H."/>
            <person name="Turgeon B."/>
            <person name="Goodwin S."/>
            <person name="Spatafora J."/>
            <person name="Crous P."/>
            <person name="Grigoriev I."/>
        </authorList>
    </citation>
    <scope>NUCLEOTIDE SEQUENCE</scope>
    <source>
        <strain evidence="2">SCOH1-5</strain>
    </source>
</reference>
<evidence type="ECO:0000313" key="2">
    <source>
        <dbReference type="EMBL" id="KAF2211963.1"/>
    </source>
</evidence>
<sequence length="235" mass="26927">MAPTSSKPEPREATSFLDLPPELRNRIYELCLIVRSDRAIRAVVEFRPDVGKVRRQVQRHVGTPPSRPYELLEVTPKLLATCRQIYQEAMPVLYGRNLLLIRATSAKVSYPRPGGAYRFPPPVQAMRIVELRGAKKQEAIKSVLLVLQHMVDLNTLRIDGRLLQNFQRPHTMAKALLPLVQSKHAQRQGTDRKQAMDVIEFTNLRHFVPKLERHQMSRAFAEKVKAILQKSLDEA</sequence>
<dbReference type="InterPro" id="IPR056632">
    <property type="entry name" value="DUF7730"/>
</dbReference>
<dbReference type="InterPro" id="IPR038883">
    <property type="entry name" value="AN11006-like"/>
</dbReference>
<dbReference type="AlphaFoldDB" id="A0A6A6FF08"/>
<evidence type="ECO:0000313" key="3">
    <source>
        <dbReference type="Proteomes" id="UP000799539"/>
    </source>
</evidence>
<dbReference type="PANTHER" id="PTHR42085:SF2">
    <property type="entry name" value="F-BOX DOMAIN-CONTAINING PROTEIN"/>
    <property type="match status" value="1"/>
</dbReference>
<name>A0A6A6FF08_9PEZI</name>
<protein>
    <recommendedName>
        <fullName evidence="1">DUF7730 domain-containing protein</fullName>
    </recommendedName>
</protein>
<dbReference type="Proteomes" id="UP000799539">
    <property type="component" value="Unassembled WGS sequence"/>
</dbReference>
<gene>
    <name evidence="2" type="ORF">CERZMDRAFT_97882</name>
</gene>
<evidence type="ECO:0000259" key="1">
    <source>
        <dbReference type="Pfam" id="PF24864"/>
    </source>
</evidence>